<dbReference type="InParanoid" id="A0A0P0Y266"/>
<gene>
    <name evidence="2" type="ordered locus">Os11g0470750</name>
    <name evidence="2" type="ORF">OSNPB_110470750</name>
</gene>
<dbReference type="PaxDb" id="39947-A0A0P0Y266"/>
<dbReference type="EMBL" id="AP014967">
    <property type="protein sequence ID" value="BAT13983.1"/>
    <property type="molecule type" value="Genomic_DNA"/>
</dbReference>
<sequence>MIGPRSCGSTRVEAKQKWQDEATATGRECRGSATATTVVSLSAKCSTTTERKAHRRGSKNYSRELVDGEMEAELEDDDGCVGGDESWEVTQRCRWR</sequence>
<organism evidence="2 3">
    <name type="scientific">Oryza sativa subsp. japonica</name>
    <name type="common">Rice</name>
    <dbReference type="NCBI Taxonomy" id="39947"/>
    <lineage>
        <taxon>Eukaryota</taxon>
        <taxon>Viridiplantae</taxon>
        <taxon>Streptophyta</taxon>
        <taxon>Embryophyta</taxon>
        <taxon>Tracheophyta</taxon>
        <taxon>Spermatophyta</taxon>
        <taxon>Magnoliopsida</taxon>
        <taxon>Liliopsida</taxon>
        <taxon>Poales</taxon>
        <taxon>Poaceae</taxon>
        <taxon>BOP clade</taxon>
        <taxon>Oryzoideae</taxon>
        <taxon>Oryzeae</taxon>
        <taxon>Oryzinae</taxon>
        <taxon>Oryza</taxon>
        <taxon>Oryza sativa</taxon>
    </lineage>
</organism>
<evidence type="ECO:0000256" key="1">
    <source>
        <dbReference type="SAM" id="MobiDB-lite"/>
    </source>
</evidence>
<evidence type="ECO:0000313" key="3">
    <source>
        <dbReference type="Proteomes" id="UP000059680"/>
    </source>
</evidence>
<reference evidence="2 3" key="3">
    <citation type="journal article" date="2013" name="Rice">
        <title>Improvement of the Oryza sativa Nipponbare reference genome using next generation sequence and optical map data.</title>
        <authorList>
            <person name="Kawahara Y."/>
            <person name="de la Bastide M."/>
            <person name="Hamilton J.P."/>
            <person name="Kanamori H."/>
            <person name="McCombie W.R."/>
            <person name="Ouyang S."/>
            <person name="Schwartz D.C."/>
            <person name="Tanaka T."/>
            <person name="Wu J."/>
            <person name="Zhou S."/>
            <person name="Childs K.L."/>
            <person name="Davidson R.M."/>
            <person name="Lin H."/>
            <person name="Quesada-Ocampo L."/>
            <person name="Vaillancourt B."/>
            <person name="Sakai H."/>
            <person name="Lee S.S."/>
            <person name="Kim J."/>
            <person name="Numa H."/>
            <person name="Itoh T."/>
            <person name="Buell C.R."/>
            <person name="Matsumoto T."/>
        </authorList>
    </citation>
    <scope>NUCLEOTIDE SEQUENCE [LARGE SCALE GENOMIC DNA]</scope>
    <source>
        <strain evidence="3">cv. Nipponbare</strain>
    </source>
</reference>
<dbReference type="AlphaFoldDB" id="A0A0P0Y266"/>
<protein>
    <submittedName>
        <fullName evidence="2">Os11g0470750 protein</fullName>
    </submittedName>
</protein>
<evidence type="ECO:0000313" key="2">
    <source>
        <dbReference type="EMBL" id="BAT13983.1"/>
    </source>
</evidence>
<dbReference type="Proteomes" id="UP000059680">
    <property type="component" value="Chromosome 11"/>
</dbReference>
<feature type="region of interest" description="Disordered" evidence="1">
    <location>
        <begin position="1"/>
        <end position="66"/>
    </location>
</feature>
<feature type="compositionally biased region" description="Polar residues" evidence="1">
    <location>
        <begin position="33"/>
        <end position="48"/>
    </location>
</feature>
<keyword evidence="3" id="KW-1185">Reference proteome</keyword>
<reference evidence="3" key="1">
    <citation type="journal article" date="2005" name="Nature">
        <title>The map-based sequence of the rice genome.</title>
        <authorList>
            <consortium name="International rice genome sequencing project (IRGSP)"/>
            <person name="Matsumoto T."/>
            <person name="Wu J."/>
            <person name="Kanamori H."/>
            <person name="Katayose Y."/>
            <person name="Fujisawa M."/>
            <person name="Namiki N."/>
            <person name="Mizuno H."/>
            <person name="Yamamoto K."/>
            <person name="Antonio B.A."/>
            <person name="Baba T."/>
            <person name="Sakata K."/>
            <person name="Nagamura Y."/>
            <person name="Aoki H."/>
            <person name="Arikawa K."/>
            <person name="Arita K."/>
            <person name="Bito T."/>
            <person name="Chiden Y."/>
            <person name="Fujitsuka N."/>
            <person name="Fukunaka R."/>
            <person name="Hamada M."/>
            <person name="Harada C."/>
            <person name="Hayashi A."/>
            <person name="Hijishita S."/>
            <person name="Honda M."/>
            <person name="Hosokawa S."/>
            <person name="Ichikawa Y."/>
            <person name="Idonuma A."/>
            <person name="Iijima M."/>
            <person name="Ikeda M."/>
            <person name="Ikeno M."/>
            <person name="Ito K."/>
            <person name="Ito S."/>
            <person name="Ito T."/>
            <person name="Ito Y."/>
            <person name="Ito Y."/>
            <person name="Iwabuchi A."/>
            <person name="Kamiya K."/>
            <person name="Karasawa W."/>
            <person name="Kurita K."/>
            <person name="Katagiri S."/>
            <person name="Kikuta A."/>
            <person name="Kobayashi H."/>
            <person name="Kobayashi N."/>
            <person name="Machita K."/>
            <person name="Maehara T."/>
            <person name="Masukawa M."/>
            <person name="Mizubayashi T."/>
            <person name="Mukai Y."/>
            <person name="Nagasaki H."/>
            <person name="Nagata Y."/>
            <person name="Naito S."/>
            <person name="Nakashima M."/>
            <person name="Nakama Y."/>
            <person name="Nakamichi Y."/>
            <person name="Nakamura M."/>
            <person name="Meguro A."/>
            <person name="Negishi M."/>
            <person name="Ohta I."/>
            <person name="Ohta T."/>
            <person name="Okamoto M."/>
            <person name="Ono N."/>
            <person name="Saji S."/>
            <person name="Sakaguchi M."/>
            <person name="Sakai K."/>
            <person name="Shibata M."/>
            <person name="Shimokawa T."/>
            <person name="Song J."/>
            <person name="Takazaki Y."/>
            <person name="Terasawa K."/>
            <person name="Tsugane M."/>
            <person name="Tsuji K."/>
            <person name="Ueda S."/>
            <person name="Waki K."/>
            <person name="Yamagata H."/>
            <person name="Yamamoto M."/>
            <person name="Yamamoto S."/>
            <person name="Yamane H."/>
            <person name="Yoshiki S."/>
            <person name="Yoshihara R."/>
            <person name="Yukawa K."/>
            <person name="Zhong H."/>
            <person name="Yano M."/>
            <person name="Yuan Q."/>
            <person name="Ouyang S."/>
            <person name="Liu J."/>
            <person name="Jones K.M."/>
            <person name="Gansberger K."/>
            <person name="Moffat K."/>
            <person name="Hill J."/>
            <person name="Bera J."/>
            <person name="Fadrosh D."/>
            <person name="Jin S."/>
            <person name="Johri S."/>
            <person name="Kim M."/>
            <person name="Overton L."/>
            <person name="Reardon M."/>
            <person name="Tsitrin T."/>
            <person name="Vuong H."/>
            <person name="Weaver B."/>
            <person name="Ciecko A."/>
            <person name="Tallon L."/>
            <person name="Jackson J."/>
            <person name="Pai G."/>
            <person name="Aken S.V."/>
            <person name="Utterback T."/>
            <person name="Reidmuller S."/>
            <person name="Feldblyum T."/>
            <person name="Hsiao J."/>
            <person name="Zismann V."/>
            <person name="Iobst S."/>
            <person name="de Vazeille A.R."/>
            <person name="Buell C.R."/>
            <person name="Ying K."/>
            <person name="Li Y."/>
            <person name="Lu T."/>
            <person name="Huang Y."/>
            <person name="Zhao Q."/>
            <person name="Feng Q."/>
            <person name="Zhang L."/>
            <person name="Zhu J."/>
            <person name="Weng Q."/>
            <person name="Mu J."/>
            <person name="Lu Y."/>
            <person name="Fan D."/>
            <person name="Liu Y."/>
            <person name="Guan J."/>
            <person name="Zhang Y."/>
            <person name="Yu S."/>
            <person name="Liu X."/>
            <person name="Zhang Y."/>
            <person name="Hong G."/>
            <person name="Han B."/>
            <person name="Choisne N."/>
            <person name="Demange N."/>
            <person name="Orjeda G."/>
            <person name="Samain S."/>
            <person name="Cattolico L."/>
            <person name="Pelletier E."/>
            <person name="Couloux A."/>
            <person name="Segurens B."/>
            <person name="Wincker P."/>
            <person name="D'Hont A."/>
            <person name="Scarpelli C."/>
            <person name="Weissenbach J."/>
            <person name="Salanoubat M."/>
            <person name="Quetier F."/>
            <person name="Yu Y."/>
            <person name="Kim H.R."/>
            <person name="Rambo T."/>
            <person name="Currie J."/>
            <person name="Collura K."/>
            <person name="Luo M."/>
            <person name="Yang T."/>
            <person name="Ammiraju J.S.S."/>
            <person name="Engler F."/>
            <person name="Soderlund C."/>
            <person name="Wing R.A."/>
            <person name="Palmer L.E."/>
            <person name="de la Bastide M."/>
            <person name="Spiegel L."/>
            <person name="Nascimento L."/>
            <person name="Zutavern T."/>
            <person name="O'Shaughnessy A."/>
            <person name="Dike S."/>
            <person name="Dedhia N."/>
            <person name="Preston R."/>
            <person name="Balija V."/>
            <person name="McCombie W.R."/>
            <person name="Chow T."/>
            <person name="Chen H."/>
            <person name="Chung M."/>
            <person name="Chen C."/>
            <person name="Shaw J."/>
            <person name="Wu H."/>
            <person name="Hsiao K."/>
            <person name="Chao Y."/>
            <person name="Chu M."/>
            <person name="Cheng C."/>
            <person name="Hour A."/>
            <person name="Lee P."/>
            <person name="Lin S."/>
            <person name="Lin Y."/>
            <person name="Liou J."/>
            <person name="Liu S."/>
            <person name="Hsing Y."/>
            <person name="Raghuvanshi S."/>
            <person name="Mohanty A."/>
            <person name="Bharti A.K."/>
            <person name="Gaur A."/>
            <person name="Gupta V."/>
            <person name="Kumar D."/>
            <person name="Ravi V."/>
            <person name="Vij S."/>
            <person name="Kapur A."/>
            <person name="Khurana P."/>
            <person name="Khurana P."/>
            <person name="Khurana J.P."/>
            <person name="Tyagi A.K."/>
            <person name="Gaikwad K."/>
            <person name="Singh A."/>
            <person name="Dalal V."/>
            <person name="Srivastava S."/>
            <person name="Dixit A."/>
            <person name="Pal A.K."/>
            <person name="Ghazi I.A."/>
            <person name="Yadav M."/>
            <person name="Pandit A."/>
            <person name="Bhargava A."/>
            <person name="Sureshbabu K."/>
            <person name="Batra K."/>
            <person name="Sharma T.R."/>
            <person name="Mohapatra T."/>
            <person name="Singh N.K."/>
            <person name="Messing J."/>
            <person name="Nelson A.B."/>
            <person name="Fuks G."/>
            <person name="Kavchok S."/>
            <person name="Keizer G."/>
            <person name="Linton E."/>
            <person name="Llaca V."/>
            <person name="Song R."/>
            <person name="Tanyolac B."/>
            <person name="Young S."/>
            <person name="Ho-Il K."/>
            <person name="Hahn J.H."/>
            <person name="Sangsakoo G."/>
            <person name="Vanavichit A."/>
            <person name="de Mattos Luiz.A.T."/>
            <person name="Zimmer P.D."/>
            <person name="Malone G."/>
            <person name="Dellagostin O."/>
            <person name="de Oliveira A.C."/>
            <person name="Bevan M."/>
            <person name="Bancroft I."/>
            <person name="Minx P."/>
            <person name="Cordum H."/>
            <person name="Wilson R."/>
            <person name="Cheng Z."/>
            <person name="Jin W."/>
            <person name="Jiang J."/>
            <person name="Leong S.A."/>
            <person name="Iwama H."/>
            <person name="Gojobori T."/>
            <person name="Itoh T."/>
            <person name="Niimura Y."/>
            <person name="Fujii Y."/>
            <person name="Habara T."/>
            <person name="Sakai H."/>
            <person name="Sato Y."/>
            <person name="Wilson G."/>
            <person name="Kumar K."/>
            <person name="McCouch S."/>
            <person name="Juretic N."/>
            <person name="Hoen D."/>
            <person name="Wright S."/>
            <person name="Bruskiewich R."/>
            <person name="Bureau T."/>
            <person name="Miyao A."/>
            <person name="Hirochika H."/>
            <person name="Nishikawa T."/>
            <person name="Kadowaki K."/>
            <person name="Sugiura M."/>
            <person name="Burr B."/>
            <person name="Sasaki T."/>
        </authorList>
    </citation>
    <scope>NUCLEOTIDE SEQUENCE [LARGE SCALE GENOMIC DNA]</scope>
    <source>
        <strain evidence="3">cv. Nipponbare</strain>
    </source>
</reference>
<reference evidence="2 3" key="2">
    <citation type="journal article" date="2013" name="Plant Cell Physiol.">
        <title>Rice Annotation Project Database (RAP-DB): an integrative and interactive database for rice genomics.</title>
        <authorList>
            <person name="Sakai H."/>
            <person name="Lee S.S."/>
            <person name="Tanaka T."/>
            <person name="Numa H."/>
            <person name="Kim J."/>
            <person name="Kawahara Y."/>
            <person name="Wakimoto H."/>
            <person name="Yang C.C."/>
            <person name="Iwamoto M."/>
            <person name="Abe T."/>
            <person name="Yamada Y."/>
            <person name="Muto A."/>
            <person name="Inokuchi H."/>
            <person name="Ikemura T."/>
            <person name="Matsumoto T."/>
            <person name="Sasaki T."/>
            <person name="Itoh T."/>
        </authorList>
    </citation>
    <scope>NUCLEOTIDE SEQUENCE [LARGE SCALE GENOMIC DNA]</scope>
    <source>
        <strain evidence="3">cv. Nipponbare</strain>
    </source>
</reference>
<name>A0A0P0Y266_ORYSJ</name>
<proteinExistence type="predicted"/>
<accession>A0A0P0Y266</accession>